<accession>A0A6G0TYN2</accession>
<dbReference type="EMBL" id="VYZN01000012">
    <property type="protein sequence ID" value="KAE9541606.1"/>
    <property type="molecule type" value="Genomic_DNA"/>
</dbReference>
<dbReference type="Proteomes" id="UP000475862">
    <property type="component" value="Unassembled WGS sequence"/>
</dbReference>
<sequence>MVATAAAVSVWLFFRIDYNFGLFLSYRFSNFNPSEKYNYTLTHSHTHTNNNWACAYDRRLMPSVAISLSQKQSSTSSPEYNRQNILLDLSIKYKTNLIPTGSECPVLAHTLGQIGFACTIVSTRSVKSSSRCVWYVLGTVSTSQKTCILNYAWFVVVRVRPIPMEVHDVGMLELSEAFKHLPNLVFLGLVVFALRELHLVPHHLHALFSVHGQVRAVDSGNISLLHLQENKTKSTR</sequence>
<gene>
    <name evidence="1" type="ORF">AGLY_003597</name>
</gene>
<organism evidence="1 2">
    <name type="scientific">Aphis glycines</name>
    <name type="common">Soybean aphid</name>
    <dbReference type="NCBI Taxonomy" id="307491"/>
    <lineage>
        <taxon>Eukaryota</taxon>
        <taxon>Metazoa</taxon>
        <taxon>Ecdysozoa</taxon>
        <taxon>Arthropoda</taxon>
        <taxon>Hexapoda</taxon>
        <taxon>Insecta</taxon>
        <taxon>Pterygota</taxon>
        <taxon>Neoptera</taxon>
        <taxon>Paraneoptera</taxon>
        <taxon>Hemiptera</taxon>
        <taxon>Sternorrhyncha</taxon>
        <taxon>Aphidomorpha</taxon>
        <taxon>Aphidoidea</taxon>
        <taxon>Aphididae</taxon>
        <taxon>Aphidini</taxon>
        <taxon>Aphis</taxon>
        <taxon>Aphis</taxon>
    </lineage>
</organism>
<protein>
    <submittedName>
        <fullName evidence="1">Uncharacterized protein</fullName>
    </submittedName>
</protein>
<evidence type="ECO:0000313" key="1">
    <source>
        <dbReference type="EMBL" id="KAE9541606.1"/>
    </source>
</evidence>
<feature type="non-terminal residue" evidence="1">
    <location>
        <position position="236"/>
    </location>
</feature>
<dbReference type="AlphaFoldDB" id="A0A6G0TYN2"/>
<comment type="caution">
    <text evidence="1">The sequence shown here is derived from an EMBL/GenBank/DDBJ whole genome shotgun (WGS) entry which is preliminary data.</text>
</comment>
<reference evidence="1 2" key="1">
    <citation type="submission" date="2019-08" db="EMBL/GenBank/DDBJ databases">
        <title>The genome of the soybean aphid Biotype 1, its phylome, world population structure and adaptation to the North American continent.</title>
        <authorList>
            <person name="Giordano R."/>
            <person name="Donthu R.K."/>
            <person name="Hernandez A.G."/>
            <person name="Wright C.L."/>
            <person name="Zimin A.V."/>
        </authorList>
    </citation>
    <scope>NUCLEOTIDE SEQUENCE [LARGE SCALE GENOMIC DNA]</scope>
    <source>
        <tissue evidence="1">Whole aphids</tissue>
    </source>
</reference>
<keyword evidence="2" id="KW-1185">Reference proteome</keyword>
<proteinExistence type="predicted"/>
<evidence type="ECO:0000313" key="2">
    <source>
        <dbReference type="Proteomes" id="UP000475862"/>
    </source>
</evidence>
<name>A0A6G0TYN2_APHGL</name>